<feature type="compositionally biased region" description="Basic and acidic residues" evidence="1">
    <location>
        <begin position="100"/>
        <end position="116"/>
    </location>
</feature>
<dbReference type="InParanoid" id="A0A2G5C9F1"/>
<dbReference type="EMBL" id="KZ305091">
    <property type="protein sequence ID" value="PIA27905.1"/>
    <property type="molecule type" value="Genomic_DNA"/>
</dbReference>
<accession>A0A2G5C9F1</accession>
<dbReference type="CDD" id="cd03031">
    <property type="entry name" value="GRX_GRX_like"/>
    <property type="match status" value="1"/>
</dbReference>
<feature type="compositionally biased region" description="Polar residues" evidence="1">
    <location>
        <begin position="40"/>
        <end position="78"/>
    </location>
</feature>
<organism evidence="3 4">
    <name type="scientific">Aquilegia coerulea</name>
    <name type="common">Rocky mountain columbine</name>
    <dbReference type="NCBI Taxonomy" id="218851"/>
    <lineage>
        <taxon>Eukaryota</taxon>
        <taxon>Viridiplantae</taxon>
        <taxon>Streptophyta</taxon>
        <taxon>Embryophyta</taxon>
        <taxon>Tracheophyta</taxon>
        <taxon>Spermatophyta</taxon>
        <taxon>Magnoliopsida</taxon>
        <taxon>Ranunculales</taxon>
        <taxon>Ranunculaceae</taxon>
        <taxon>Thalictroideae</taxon>
        <taxon>Aquilegia</taxon>
    </lineage>
</organism>
<keyword evidence="4" id="KW-1185">Reference proteome</keyword>
<name>A0A2G5C9F1_AQUCA</name>
<dbReference type="SUPFAM" id="SSF52833">
    <property type="entry name" value="Thioredoxin-like"/>
    <property type="match status" value="1"/>
</dbReference>
<dbReference type="PANTHER" id="PTHR45669">
    <property type="entry name" value="GLUTAREDOXIN DOMAIN-CONTAINING CYSTEINE-RICH PROTEIN CG12206-RELATED"/>
    <property type="match status" value="1"/>
</dbReference>
<evidence type="ECO:0000256" key="1">
    <source>
        <dbReference type="SAM" id="MobiDB-lite"/>
    </source>
</evidence>
<sequence length="477" mass="52880">MGCAKSKEARCEHCKKPYSSRLRSPSSLFHRRLLNKDDNASVTTQSTSRRLSDAQNIVSPSSNNSGTIGNTKNNLESRISTDSKGRKSNSHSNRNSNVDKGNRISTDSKGKADFNKMNETAHQPKVVPPSRLPSGEAETINTWELMEGLEDNNSSGRPNFKDDNDDFSFPVATNTVPVDKLTSTIQENDREPKPMWLQMAANDSILTRSIVSDFDPEIISTFRKALEELSPRNALLLRSPGSGRIPSPGHQRLFSTGSVRAPSPGHHRLISTGSMDNLITPGHERWFSKDSIDSKDLENEIATSKLTACGENKVVLYFTSLRGVRKTYEDCCHVKVILKGLGVKVDERDVSMHYGFREELRQLLGTEGIIGKLPRVFVKGRYIGGAEELRRMHEDGELEKVIEGCEMVEEGGGRVCETCGDARFVLCDMCSGSCKIFIEGKDDGEGKEENEENAWGFQRCPYCNENGIVRCPSCCSS</sequence>
<feature type="region of interest" description="Disordered" evidence="1">
    <location>
        <begin position="39"/>
        <end position="135"/>
    </location>
</feature>
<dbReference type="PANTHER" id="PTHR45669:SF30">
    <property type="entry name" value="OS04G0641300 PROTEIN"/>
    <property type="match status" value="1"/>
</dbReference>
<evidence type="ECO:0000313" key="4">
    <source>
        <dbReference type="Proteomes" id="UP000230069"/>
    </source>
</evidence>
<dbReference type="Pfam" id="PF23733">
    <property type="entry name" value="GRXCR1-2_C"/>
    <property type="match status" value="1"/>
</dbReference>
<gene>
    <name evidence="3" type="ORF">AQUCO_07400026v1</name>
</gene>
<proteinExistence type="predicted"/>
<dbReference type="PROSITE" id="PS51354">
    <property type="entry name" value="GLUTAREDOXIN_2"/>
    <property type="match status" value="1"/>
</dbReference>
<dbReference type="Proteomes" id="UP000230069">
    <property type="component" value="Unassembled WGS sequence"/>
</dbReference>
<evidence type="ECO:0000313" key="3">
    <source>
        <dbReference type="EMBL" id="PIA27905.1"/>
    </source>
</evidence>
<dbReference type="Gene3D" id="3.40.30.10">
    <property type="entry name" value="Glutaredoxin"/>
    <property type="match status" value="1"/>
</dbReference>
<dbReference type="Pfam" id="PF00462">
    <property type="entry name" value="Glutaredoxin"/>
    <property type="match status" value="1"/>
</dbReference>
<protein>
    <recommendedName>
        <fullName evidence="2">Glutaredoxin domain-containing protein</fullName>
    </recommendedName>
</protein>
<feature type="domain" description="Glutaredoxin" evidence="2">
    <location>
        <begin position="315"/>
        <end position="383"/>
    </location>
</feature>
<dbReference type="InterPro" id="IPR002109">
    <property type="entry name" value="Glutaredoxin"/>
</dbReference>
<dbReference type="OrthoDB" id="423313at2759"/>
<dbReference type="AlphaFoldDB" id="A0A2G5C9F1"/>
<dbReference type="FunFam" id="3.40.30.10:FF:000273">
    <property type="entry name" value="Glutaredoxin family protein"/>
    <property type="match status" value="1"/>
</dbReference>
<dbReference type="STRING" id="218851.A0A2G5C9F1"/>
<reference evidence="3 4" key="1">
    <citation type="submission" date="2017-09" db="EMBL/GenBank/DDBJ databases">
        <title>WGS assembly of Aquilegia coerulea Goldsmith.</title>
        <authorList>
            <person name="Hodges S."/>
            <person name="Kramer E."/>
            <person name="Nordborg M."/>
            <person name="Tomkins J."/>
            <person name="Borevitz J."/>
            <person name="Derieg N."/>
            <person name="Yan J."/>
            <person name="Mihaltcheva S."/>
            <person name="Hayes R.D."/>
            <person name="Rokhsar D."/>
        </authorList>
    </citation>
    <scope>NUCLEOTIDE SEQUENCE [LARGE SCALE GENOMIC DNA]</scope>
    <source>
        <strain evidence="4">cv. Goldsmith</strain>
    </source>
</reference>
<dbReference type="InterPro" id="IPR036249">
    <property type="entry name" value="Thioredoxin-like_sf"/>
</dbReference>
<evidence type="ECO:0000259" key="2">
    <source>
        <dbReference type="Pfam" id="PF00462"/>
    </source>
</evidence>